<dbReference type="InterPro" id="IPR050168">
    <property type="entry name" value="AAA_ATPase_domain"/>
</dbReference>
<evidence type="ECO:0000313" key="15">
    <source>
        <dbReference type="EMBL" id="GAQ77615.1"/>
    </source>
</evidence>
<dbReference type="SUPFAM" id="SSF52540">
    <property type="entry name" value="P-loop containing nucleoside triphosphate hydrolases"/>
    <property type="match status" value="2"/>
</dbReference>
<feature type="region of interest" description="Disordered" evidence="13">
    <location>
        <begin position="1303"/>
        <end position="1324"/>
    </location>
</feature>
<keyword evidence="3" id="KW-0813">Transport</keyword>
<dbReference type="InterPro" id="IPR029067">
    <property type="entry name" value="CDC48_domain_2-like_sf"/>
</dbReference>
<gene>
    <name evidence="15" type="ORF">KFL_000010640</name>
</gene>
<feature type="compositionally biased region" description="Polar residues" evidence="13">
    <location>
        <begin position="442"/>
        <end position="452"/>
    </location>
</feature>
<feature type="region of interest" description="Disordered" evidence="13">
    <location>
        <begin position="184"/>
        <end position="204"/>
    </location>
</feature>
<feature type="region of interest" description="Disordered" evidence="13">
    <location>
        <begin position="538"/>
        <end position="598"/>
    </location>
</feature>
<dbReference type="PANTHER" id="PTHR23077">
    <property type="entry name" value="AAA-FAMILY ATPASE"/>
    <property type="match status" value="1"/>
</dbReference>
<feature type="domain" description="AAA+ ATPase" evidence="14">
    <location>
        <begin position="696"/>
        <end position="851"/>
    </location>
</feature>
<keyword evidence="9" id="KW-0472">Membrane</keyword>
<dbReference type="OMA" id="WVVAWSG"/>
<dbReference type="PANTHER" id="PTHR23077:SF12">
    <property type="entry name" value="PEROXISOMAL ATPASE PEX1"/>
    <property type="match status" value="1"/>
</dbReference>
<dbReference type="Pfam" id="PF17862">
    <property type="entry name" value="AAA_lid_3"/>
    <property type="match status" value="1"/>
</dbReference>
<feature type="region of interest" description="Disordered" evidence="13">
    <location>
        <begin position="431"/>
        <end position="452"/>
    </location>
</feature>
<evidence type="ECO:0000256" key="12">
    <source>
        <dbReference type="ARBA" id="ARBA00048778"/>
    </source>
</evidence>
<dbReference type="InterPro" id="IPR027417">
    <property type="entry name" value="P-loop_NTPase"/>
</dbReference>
<evidence type="ECO:0000256" key="3">
    <source>
        <dbReference type="ARBA" id="ARBA00022448"/>
    </source>
</evidence>
<sequence>MEFSIRLVHSPTSFVSLPPVVLQGLFGKRPPPLPLILEVTSLEAQGHVHPFSGVNYGERGGGKKWHVAWAGAASSGNELEVPSSLARCLGLTAGLKVGVRARRDVADGEMIMVEPADEDDWEILELNKDYIEEQLLSQVGVLASGQEFPIWIRNTIQLRLRVTSTSPAPLVRLVQGTELAVAPKQRKSNLKAPPPEGAHIPQPSNSIKPAWLRVQVLDPQLVKELKFGKLLCSLQPTATVFISPTTAKLTGFEEGLLVKLCLRNKHATSDNVEGLNHGVSNEGTESGPAKTLHEAFFGNGGHRGGGHDVGGRAPAAPASEVVVRVRLDERVARGHVMIAAPLLAQLGLEPFARAKLVPCASPDKPPSVRLRLHPLVRARHKTSRNKRPWEQEGANQEKEADPQGQDVAPPPAIGRAHRSLFDLAAALDKSGAESADPASEHGVSQTGRLNGTHASPTGGAAFLDVAVQKIVASWIAAQVDGTQLGTPSKSVERKSGTPPVCVPGAPIQSGTVLQFDVHSRRGGDRKPSEALFLAELVSSPPHGGQGANHGAGNRAHGSPTSPYQRSGGGIYSGPVLPPMMPKLPAPTSPSLPEDHSSEHAPSFLLVDNELHIGSAPAMQASDHNGAHLGRKTLAVELGAPLWWERQSDASSEAGLEGASLESMEWLRGTADTILSRLKPCLSSELRQELKRLGTPFPGAVLLHGSQASGRSRLALAIAHALAGDPSILAKPVVIRCGQLAGGNGAHKPHEVRAEIERRISDAVQCAPALVILDDLNSVAGSHEGPEMGDAAEGARALAEGLADILDNCQGDGDRQPIAVAFLAIAKSAQALAKPLLASGRFDFHVEIPTPAPGDRAAMLTSAVAAKGLQLAPGVAREAAQHLDGYDATDVEVFVDRATHAAAARYLGGPVGRGVGTGGQAEVAGDGSAGPSTAAVRWDTPGREDAATGAFRNDDASPGNGKLEKMEEASEAGRHEVHTPKQADLPGGVPSGFELSEEDLTEARDGFVPAAMRGVAVGGADGAPKQGWDSVGGLSEVRQALQETLELPAKFPALFASAPLRLRSGVLLYGPPGCGKTHIVGAAAAACGLRFVGVKGPELLNKYIGASEQSVRDVFKRASSAAPCILFFDEFDAIAPKRGHDNTGVTDRVVNQLLTELDGVEGLTGVFVLAATSRPDMIDAALLRPGRLDKLLLCDFPNEFERRDVLGVLAKQLPLAADVDLAEIARLTDGFSGADLQAVLSDAQLSAVHRFLDATPPKTGPPTQGSPEISMEQLKAAALSARPSVPAAERMRLNDIYDSFVGARSAKGSTTSGDSKGKGKRATLA</sequence>
<dbReference type="GO" id="GO:0016887">
    <property type="term" value="F:ATP hydrolysis activity"/>
    <property type="evidence" value="ECO:0000318"/>
    <property type="project" value="GO_Central"/>
</dbReference>
<dbReference type="GO" id="GO:0005524">
    <property type="term" value="F:ATP binding"/>
    <property type="evidence" value="ECO:0007669"/>
    <property type="project" value="UniProtKB-KW"/>
</dbReference>
<feature type="compositionally biased region" description="Basic and acidic residues" evidence="13">
    <location>
        <begin position="387"/>
        <end position="401"/>
    </location>
</feature>
<dbReference type="InterPro" id="IPR003960">
    <property type="entry name" value="ATPase_AAA_CS"/>
</dbReference>
<evidence type="ECO:0000256" key="4">
    <source>
        <dbReference type="ARBA" id="ARBA00022593"/>
    </source>
</evidence>
<evidence type="ECO:0000256" key="6">
    <source>
        <dbReference type="ARBA" id="ARBA00022801"/>
    </source>
</evidence>
<dbReference type="Gene3D" id="1.10.8.60">
    <property type="match status" value="1"/>
</dbReference>
<dbReference type="EMBL" id="DF236950">
    <property type="protein sequence ID" value="GAQ77615.1"/>
    <property type="molecule type" value="Genomic_DNA"/>
</dbReference>
<comment type="catalytic activity">
    <reaction evidence="12">
        <text>ATP + H2O = ADP + phosphate + H(+)</text>
        <dbReference type="Rhea" id="RHEA:13065"/>
        <dbReference type="ChEBI" id="CHEBI:15377"/>
        <dbReference type="ChEBI" id="CHEBI:15378"/>
        <dbReference type="ChEBI" id="CHEBI:30616"/>
        <dbReference type="ChEBI" id="CHEBI:43474"/>
        <dbReference type="ChEBI" id="CHEBI:456216"/>
    </reaction>
    <physiologicalReaction direction="left-to-right" evidence="12">
        <dbReference type="Rhea" id="RHEA:13066"/>
    </physiologicalReaction>
</comment>
<dbReference type="OrthoDB" id="2187at2759"/>
<accession>A0A0U9HJN2</accession>
<feature type="compositionally biased region" description="Basic and acidic residues" evidence="13">
    <location>
        <begin position="961"/>
        <end position="980"/>
    </location>
</feature>
<evidence type="ECO:0000256" key="7">
    <source>
        <dbReference type="ARBA" id="ARBA00022840"/>
    </source>
</evidence>
<keyword evidence="7" id="KW-0067">ATP-binding</keyword>
<proteinExistence type="inferred from homology"/>
<dbReference type="InterPro" id="IPR041569">
    <property type="entry name" value="AAA_lid_3"/>
</dbReference>
<feature type="region of interest" description="Disordered" evidence="13">
    <location>
        <begin position="907"/>
        <end position="993"/>
    </location>
</feature>
<dbReference type="InterPro" id="IPR015342">
    <property type="entry name" value="PEX1-N_C-lobe"/>
</dbReference>
<dbReference type="Gene3D" id="3.10.330.10">
    <property type="match status" value="1"/>
</dbReference>
<dbReference type="SUPFAM" id="SSF54585">
    <property type="entry name" value="Cdc48 domain 2-like"/>
    <property type="match status" value="1"/>
</dbReference>
<dbReference type="GO" id="GO:0005829">
    <property type="term" value="C:cytosol"/>
    <property type="evidence" value="ECO:0000318"/>
    <property type="project" value="GO_Central"/>
</dbReference>
<feature type="region of interest" description="Disordered" evidence="13">
    <location>
        <begin position="484"/>
        <end position="505"/>
    </location>
</feature>
<keyword evidence="5" id="KW-0547">Nucleotide-binding</keyword>
<evidence type="ECO:0000256" key="13">
    <source>
        <dbReference type="SAM" id="MobiDB-lite"/>
    </source>
</evidence>
<keyword evidence="16" id="KW-1185">Reference proteome</keyword>
<keyword evidence="8" id="KW-0653">Protein transport</keyword>
<evidence type="ECO:0000256" key="1">
    <source>
        <dbReference type="ARBA" id="ARBA00004370"/>
    </source>
</evidence>
<dbReference type="STRING" id="105231.A0A0U9HJN2"/>
<feature type="domain" description="AAA+ ATPase" evidence="14">
    <location>
        <begin position="1061"/>
        <end position="1197"/>
    </location>
</feature>
<dbReference type="GO" id="GO:0005778">
    <property type="term" value="C:peroxisomal membrane"/>
    <property type="evidence" value="ECO:0000318"/>
    <property type="project" value="GO_Central"/>
</dbReference>
<evidence type="ECO:0000313" key="16">
    <source>
        <dbReference type="Proteomes" id="UP000054558"/>
    </source>
</evidence>
<feature type="compositionally biased region" description="Gly residues" evidence="13">
    <location>
        <begin position="908"/>
        <end position="918"/>
    </location>
</feature>
<dbReference type="PROSITE" id="PS00674">
    <property type="entry name" value="AAA"/>
    <property type="match status" value="1"/>
</dbReference>
<keyword evidence="6" id="KW-0378">Hydrolase</keyword>
<dbReference type="CDD" id="cd19526">
    <property type="entry name" value="RecA-like_PEX1_r2"/>
    <property type="match status" value="1"/>
</dbReference>
<dbReference type="FunFam" id="3.40.50.300:FF:000149">
    <property type="entry name" value="Nuclear valosin-containing protein-like"/>
    <property type="match status" value="1"/>
</dbReference>
<evidence type="ECO:0000256" key="9">
    <source>
        <dbReference type="ARBA" id="ARBA00023136"/>
    </source>
</evidence>
<dbReference type="GO" id="GO:0016558">
    <property type="term" value="P:protein import into peroxisome matrix"/>
    <property type="evidence" value="ECO:0000318"/>
    <property type="project" value="GO_Central"/>
</dbReference>
<name>A0A0U9HJN2_KLENI</name>
<dbReference type="Gene3D" id="3.40.50.300">
    <property type="entry name" value="P-loop containing nucleotide triphosphate hydrolases"/>
    <property type="match status" value="2"/>
</dbReference>
<evidence type="ECO:0000256" key="5">
    <source>
        <dbReference type="ARBA" id="ARBA00022741"/>
    </source>
</evidence>
<keyword evidence="4" id="KW-0962">Peroxisome biogenesis</keyword>
<dbReference type="SMART" id="SM00382">
    <property type="entry name" value="AAA"/>
    <property type="match status" value="2"/>
</dbReference>
<feature type="compositionally biased region" description="Pro residues" evidence="13">
    <location>
        <begin position="575"/>
        <end position="589"/>
    </location>
</feature>
<comment type="subcellular location">
    <subcellularLocation>
        <location evidence="1">Membrane</location>
    </subcellularLocation>
</comment>
<feature type="region of interest" description="Disordered" evidence="13">
    <location>
        <begin position="362"/>
        <end position="413"/>
    </location>
</feature>
<evidence type="ECO:0000256" key="2">
    <source>
        <dbReference type="ARBA" id="ARBA00006914"/>
    </source>
</evidence>
<evidence type="ECO:0000256" key="8">
    <source>
        <dbReference type="ARBA" id="ARBA00022927"/>
    </source>
</evidence>
<evidence type="ECO:0000259" key="14">
    <source>
        <dbReference type="SMART" id="SM00382"/>
    </source>
</evidence>
<feature type="compositionally biased region" description="Basic residues" evidence="13">
    <location>
        <begin position="370"/>
        <end position="386"/>
    </location>
</feature>
<dbReference type="InterPro" id="IPR003593">
    <property type="entry name" value="AAA+_ATPase"/>
</dbReference>
<dbReference type="Pfam" id="PF09262">
    <property type="entry name" value="PEX-1N"/>
    <property type="match status" value="1"/>
</dbReference>
<evidence type="ECO:0000256" key="10">
    <source>
        <dbReference type="ARBA" id="ARBA00032509"/>
    </source>
</evidence>
<dbReference type="GO" id="GO:0043335">
    <property type="term" value="P:protein unfolding"/>
    <property type="evidence" value="ECO:0000318"/>
    <property type="project" value="GO_Central"/>
</dbReference>
<comment type="similarity">
    <text evidence="2">Belongs to the AAA ATPase family.</text>
</comment>
<dbReference type="Proteomes" id="UP000054558">
    <property type="component" value="Unassembled WGS sequence"/>
</dbReference>
<reference evidence="15 16" key="1">
    <citation type="journal article" date="2014" name="Nat. Commun.">
        <title>Klebsormidium flaccidum genome reveals primary factors for plant terrestrial adaptation.</title>
        <authorList>
            <person name="Hori K."/>
            <person name="Maruyama F."/>
            <person name="Fujisawa T."/>
            <person name="Togashi T."/>
            <person name="Yamamoto N."/>
            <person name="Seo M."/>
            <person name="Sato S."/>
            <person name="Yamada T."/>
            <person name="Mori H."/>
            <person name="Tajima N."/>
            <person name="Moriyama T."/>
            <person name="Ikeuchi M."/>
            <person name="Watanabe M."/>
            <person name="Wada H."/>
            <person name="Kobayashi K."/>
            <person name="Saito M."/>
            <person name="Masuda T."/>
            <person name="Sasaki-Sekimoto Y."/>
            <person name="Mashiguchi K."/>
            <person name="Awai K."/>
            <person name="Shimojima M."/>
            <person name="Masuda S."/>
            <person name="Iwai M."/>
            <person name="Nobusawa T."/>
            <person name="Narise T."/>
            <person name="Kondo S."/>
            <person name="Saito H."/>
            <person name="Sato R."/>
            <person name="Murakawa M."/>
            <person name="Ihara Y."/>
            <person name="Oshima-Yamada Y."/>
            <person name="Ohtaka K."/>
            <person name="Satoh M."/>
            <person name="Sonobe K."/>
            <person name="Ishii M."/>
            <person name="Ohtani R."/>
            <person name="Kanamori-Sato M."/>
            <person name="Honoki R."/>
            <person name="Miyazaki D."/>
            <person name="Mochizuki H."/>
            <person name="Umetsu J."/>
            <person name="Higashi K."/>
            <person name="Shibata D."/>
            <person name="Kamiya Y."/>
            <person name="Sato N."/>
            <person name="Nakamura Y."/>
            <person name="Tabata S."/>
            <person name="Ida S."/>
            <person name="Kurokawa K."/>
            <person name="Ohta H."/>
        </authorList>
    </citation>
    <scope>NUCLEOTIDE SEQUENCE [LARGE SCALE GENOMIC DNA]</scope>
    <source>
        <strain evidence="15 16">NIES-2285</strain>
    </source>
</reference>
<organism evidence="15 16">
    <name type="scientific">Klebsormidium nitens</name>
    <name type="common">Green alga</name>
    <name type="synonym">Ulothrix nitens</name>
    <dbReference type="NCBI Taxonomy" id="105231"/>
    <lineage>
        <taxon>Eukaryota</taxon>
        <taxon>Viridiplantae</taxon>
        <taxon>Streptophyta</taxon>
        <taxon>Klebsormidiophyceae</taxon>
        <taxon>Klebsormidiales</taxon>
        <taxon>Klebsormidiaceae</taxon>
        <taxon>Klebsormidium</taxon>
    </lineage>
</organism>
<dbReference type="Pfam" id="PF00004">
    <property type="entry name" value="AAA"/>
    <property type="match status" value="2"/>
</dbReference>
<dbReference type="InterPro" id="IPR003959">
    <property type="entry name" value="ATPase_AAA_core"/>
</dbReference>
<evidence type="ECO:0000256" key="11">
    <source>
        <dbReference type="ARBA" id="ARBA00034532"/>
    </source>
</evidence>
<feature type="compositionally biased region" description="Low complexity" evidence="13">
    <location>
        <begin position="1304"/>
        <end position="1313"/>
    </location>
</feature>
<protein>
    <recommendedName>
        <fullName evidence="11">Peroxisomal ATPase PEX1</fullName>
    </recommendedName>
    <alternativeName>
        <fullName evidence="10">Peroxin-1</fullName>
    </alternativeName>
</protein>